<keyword evidence="2 10" id="KW-0813">Transport</keyword>
<comment type="caution">
    <text evidence="12">The sequence shown here is derived from an EMBL/GenBank/DDBJ whole genome shotgun (WGS) entry which is preliminary data.</text>
</comment>
<feature type="transmembrane region" description="Helical" evidence="10">
    <location>
        <begin position="154"/>
        <end position="177"/>
    </location>
</feature>
<evidence type="ECO:0000256" key="9">
    <source>
        <dbReference type="ARBA" id="ARBA00023201"/>
    </source>
</evidence>
<keyword evidence="10" id="KW-0050">Antiport</keyword>
<keyword evidence="3 10" id="KW-1003">Cell membrane</keyword>
<reference evidence="12 13" key="2">
    <citation type="submission" date="2020-03" db="EMBL/GenBank/DDBJ databases">
        <authorList>
            <person name="Ichikawa N."/>
            <person name="Kimura A."/>
            <person name="Kitahashi Y."/>
            <person name="Uohara A."/>
        </authorList>
    </citation>
    <scope>NUCLEOTIDE SEQUENCE [LARGE SCALE GENOMIC DNA]</scope>
    <source>
        <strain evidence="12 13">NBRC 108638</strain>
    </source>
</reference>
<organism evidence="12 13">
    <name type="scientific">Phytohabitans rumicis</name>
    <dbReference type="NCBI Taxonomy" id="1076125"/>
    <lineage>
        <taxon>Bacteria</taxon>
        <taxon>Bacillati</taxon>
        <taxon>Actinomycetota</taxon>
        <taxon>Actinomycetes</taxon>
        <taxon>Micromonosporales</taxon>
        <taxon>Micromonosporaceae</taxon>
    </lineage>
</organism>
<evidence type="ECO:0000256" key="7">
    <source>
        <dbReference type="ARBA" id="ARBA00023065"/>
    </source>
</evidence>
<feature type="transmembrane region" description="Helical" evidence="10">
    <location>
        <begin position="301"/>
        <end position="321"/>
    </location>
</feature>
<evidence type="ECO:0000256" key="3">
    <source>
        <dbReference type="ARBA" id="ARBA00022475"/>
    </source>
</evidence>
<evidence type="ECO:0000256" key="2">
    <source>
        <dbReference type="ARBA" id="ARBA00022448"/>
    </source>
</evidence>
<evidence type="ECO:0000256" key="10">
    <source>
        <dbReference type="RuleBase" id="RU366002"/>
    </source>
</evidence>
<evidence type="ECO:0000256" key="5">
    <source>
        <dbReference type="ARBA" id="ARBA00022989"/>
    </source>
</evidence>
<dbReference type="GO" id="GO:0005886">
    <property type="term" value="C:plasma membrane"/>
    <property type="evidence" value="ECO:0007669"/>
    <property type="project" value="UniProtKB-SubCell"/>
</dbReference>
<evidence type="ECO:0000313" key="13">
    <source>
        <dbReference type="Proteomes" id="UP000482960"/>
    </source>
</evidence>
<keyword evidence="9 10" id="KW-0739">Sodium transport</keyword>
<dbReference type="Proteomes" id="UP000482960">
    <property type="component" value="Unassembled WGS sequence"/>
</dbReference>
<feature type="transmembrane region" description="Helical" evidence="10">
    <location>
        <begin position="210"/>
        <end position="228"/>
    </location>
</feature>
<protein>
    <submittedName>
        <fullName evidence="12">Na+/H+ antiporter</fullName>
    </submittedName>
</protein>
<reference evidence="12 13" key="1">
    <citation type="submission" date="2020-03" db="EMBL/GenBank/DDBJ databases">
        <title>Whole genome shotgun sequence of Phytohabitans rumicis NBRC 108638.</title>
        <authorList>
            <person name="Komaki H."/>
            <person name="Tamura T."/>
        </authorList>
    </citation>
    <scope>NUCLEOTIDE SEQUENCE [LARGE SCALE GENOMIC DNA]</scope>
    <source>
        <strain evidence="12 13">NBRC 108638</strain>
    </source>
</reference>
<keyword evidence="7 10" id="KW-0406">Ion transport</keyword>
<keyword evidence="5 10" id="KW-1133">Transmembrane helix</keyword>
<dbReference type="GO" id="GO:0051453">
    <property type="term" value="P:regulation of intracellular pH"/>
    <property type="evidence" value="ECO:0007669"/>
    <property type="project" value="TreeGrafter"/>
</dbReference>
<comment type="subcellular location">
    <subcellularLocation>
        <location evidence="1 10">Cell membrane</location>
        <topology evidence="1 10">Multi-pass membrane protein</topology>
    </subcellularLocation>
</comment>
<dbReference type="InterPro" id="IPR004705">
    <property type="entry name" value="Cation/H_exchanger_CPA1_bac"/>
</dbReference>
<keyword evidence="6 10" id="KW-0915">Sodium</keyword>
<gene>
    <name evidence="12" type="ORF">Prum_090630</name>
</gene>
<keyword evidence="4 10" id="KW-0812">Transmembrane</keyword>
<feature type="transmembrane region" description="Helical" evidence="10">
    <location>
        <begin position="31"/>
        <end position="48"/>
    </location>
</feature>
<evidence type="ECO:0000256" key="1">
    <source>
        <dbReference type="ARBA" id="ARBA00004651"/>
    </source>
</evidence>
<dbReference type="GO" id="GO:0015385">
    <property type="term" value="F:sodium:proton antiporter activity"/>
    <property type="evidence" value="ECO:0007669"/>
    <property type="project" value="InterPro"/>
</dbReference>
<keyword evidence="8 10" id="KW-0472">Membrane</keyword>
<comment type="similarity">
    <text evidence="10">Belongs to the monovalent cation:proton antiporter 1 (CPA1) transporter (TC 2.A.36) family.</text>
</comment>
<name>A0A6V8LKF3_9ACTN</name>
<evidence type="ECO:0000256" key="8">
    <source>
        <dbReference type="ARBA" id="ARBA00023136"/>
    </source>
</evidence>
<evidence type="ECO:0000259" key="11">
    <source>
        <dbReference type="Pfam" id="PF00999"/>
    </source>
</evidence>
<dbReference type="GO" id="GO:0015386">
    <property type="term" value="F:potassium:proton antiporter activity"/>
    <property type="evidence" value="ECO:0007669"/>
    <property type="project" value="TreeGrafter"/>
</dbReference>
<feature type="transmembrane region" description="Helical" evidence="10">
    <location>
        <begin position="183"/>
        <end position="203"/>
    </location>
</feature>
<evidence type="ECO:0000313" key="12">
    <source>
        <dbReference type="EMBL" id="GFJ95421.1"/>
    </source>
</evidence>
<dbReference type="NCBIfam" id="TIGR00831">
    <property type="entry name" value="a_cpa1"/>
    <property type="match status" value="1"/>
</dbReference>
<dbReference type="RefSeq" id="WP_173082994.1">
    <property type="nucleotide sequence ID" value="NZ_BAABJB010000012.1"/>
</dbReference>
<feature type="transmembrane region" description="Helical" evidence="10">
    <location>
        <begin position="265"/>
        <end position="289"/>
    </location>
</feature>
<accession>A0A6V8LKF3</accession>
<dbReference type="EMBL" id="BLPG01000001">
    <property type="protein sequence ID" value="GFJ95421.1"/>
    <property type="molecule type" value="Genomic_DNA"/>
</dbReference>
<feature type="transmembrane region" description="Helical" evidence="10">
    <location>
        <begin position="234"/>
        <end position="253"/>
    </location>
</feature>
<feature type="transmembrane region" description="Helical" evidence="10">
    <location>
        <begin position="83"/>
        <end position="105"/>
    </location>
</feature>
<feature type="transmembrane region" description="Helical" evidence="10">
    <location>
        <begin position="333"/>
        <end position="358"/>
    </location>
</feature>
<evidence type="ECO:0000256" key="4">
    <source>
        <dbReference type="ARBA" id="ARBA00022692"/>
    </source>
</evidence>
<feature type="domain" description="Cation/H+ exchanger transmembrane" evidence="11">
    <location>
        <begin position="12"/>
        <end position="396"/>
    </location>
</feature>
<feature type="transmembrane region" description="Helical" evidence="10">
    <location>
        <begin position="370"/>
        <end position="391"/>
    </location>
</feature>
<dbReference type="GO" id="GO:0098719">
    <property type="term" value="P:sodium ion import across plasma membrane"/>
    <property type="evidence" value="ECO:0007669"/>
    <property type="project" value="TreeGrafter"/>
</dbReference>
<dbReference type="InterPro" id="IPR018422">
    <property type="entry name" value="Cation/H_exchanger_CPA1"/>
</dbReference>
<dbReference type="PANTHER" id="PTHR10110:SF86">
    <property type="entry name" value="SODIUM_HYDROGEN EXCHANGER 7"/>
    <property type="match status" value="1"/>
</dbReference>
<sequence length="517" mass="54020">MRSFEAVLVLVALATVVAVSARRLRLPAPSLLVVAGVVVGLLPGVPAVQVSPEIVSLVVLPPLLYAAGEDLSWRELRAVWRPVAVLAIGLVLASAAAVGAIAVAVTPLSGSMAFVLGAVLASTDPVAVTALGRRLPLPARVQTLIQAESLFNDATSLVLVRVAVAAAVAGGAVSWAWGAGQFALLAGGGVAVGAVVAAGVALIRRRTEDPILETVIALVTPYAAYVAAEALHVSGVTAVVVASVILGGLAPHLTNAGIRLQLHAVYGTVVFLLESVVFSLIGLALPALLDDLNGSLGDLPWQVLAIAATLLAVRALWVFPLSLVMRPRSRPPWAAPAVVSWAGARGVLPLAAALSIPLTTDDGAPLAHRGLVLTITTAVIVLTLTVQGFSLGPLVRRAGIAVTPQRARDEDATARLHMARAARDRLDELDDLQAVPDAVSRRLRRSLNARVEQVHPSGEAEDSIEPTYRKVRRELIAVESRELHRLHETALITETTRRRLQRTLDLEDASLADNPGD</sequence>
<evidence type="ECO:0000256" key="6">
    <source>
        <dbReference type="ARBA" id="ARBA00023053"/>
    </source>
</evidence>
<keyword evidence="13" id="KW-1185">Reference proteome</keyword>
<comment type="caution">
    <text evidence="10">Lacks conserved residue(s) required for the propagation of feature annotation.</text>
</comment>
<dbReference type="InterPro" id="IPR006153">
    <property type="entry name" value="Cation/H_exchanger_TM"/>
</dbReference>
<dbReference type="Gene3D" id="6.10.140.1330">
    <property type="match status" value="1"/>
</dbReference>
<dbReference type="Pfam" id="PF00999">
    <property type="entry name" value="Na_H_Exchanger"/>
    <property type="match status" value="1"/>
</dbReference>
<dbReference type="PANTHER" id="PTHR10110">
    <property type="entry name" value="SODIUM/HYDROGEN EXCHANGER"/>
    <property type="match status" value="1"/>
</dbReference>
<dbReference type="AlphaFoldDB" id="A0A6V8LKF3"/>
<comment type="function">
    <text evidence="10">Na(+)/H(+) antiporter that extrudes sodium in exchange for external protons.</text>
</comment>
<proteinExistence type="inferred from homology"/>